<reference evidence="13 14" key="1">
    <citation type="submission" date="2017-09" db="EMBL/GenBank/DDBJ databases">
        <title>Genome sequencing of Besnoitia besnoiti strain Bb-Ger1.</title>
        <authorList>
            <person name="Schares G."/>
            <person name="Venepally P."/>
            <person name="Lorenzi H.A."/>
        </authorList>
    </citation>
    <scope>NUCLEOTIDE SEQUENCE [LARGE SCALE GENOMIC DNA]</scope>
    <source>
        <strain evidence="13 14">Bb-Ger1</strain>
    </source>
</reference>
<evidence type="ECO:0000256" key="4">
    <source>
        <dbReference type="ARBA" id="ARBA00022723"/>
    </source>
</evidence>
<evidence type="ECO:0000256" key="5">
    <source>
        <dbReference type="ARBA" id="ARBA00022898"/>
    </source>
</evidence>
<dbReference type="GO" id="GO:0008198">
    <property type="term" value="F:ferrous iron binding"/>
    <property type="evidence" value="ECO:0007669"/>
    <property type="project" value="TreeGrafter"/>
</dbReference>
<feature type="region of interest" description="Disordered" evidence="12">
    <location>
        <begin position="634"/>
        <end position="705"/>
    </location>
</feature>
<dbReference type="InterPro" id="IPR014710">
    <property type="entry name" value="RmlC-like_jellyroll"/>
</dbReference>
<dbReference type="InterPro" id="IPR002129">
    <property type="entry name" value="PyrdxlP-dep_de-COase"/>
</dbReference>
<feature type="compositionally biased region" description="Polar residues" evidence="12">
    <location>
        <begin position="1091"/>
        <end position="1108"/>
    </location>
</feature>
<name>A0A2A9MBW8_BESBE</name>
<feature type="binding site" evidence="11">
    <location>
        <position position="125"/>
    </location>
    <ligand>
        <name>Fe cation</name>
        <dbReference type="ChEBI" id="CHEBI:24875"/>
        <note>catalytic</note>
    </ligand>
</feature>
<dbReference type="Pfam" id="PF00282">
    <property type="entry name" value="Pyridoxal_deC"/>
    <property type="match status" value="1"/>
</dbReference>
<evidence type="ECO:0000256" key="1">
    <source>
        <dbReference type="ARBA" id="ARBA00001933"/>
    </source>
</evidence>
<keyword evidence="8 11" id="KW-0408">Iron</keyword>
<dbReference type="Proteomes" id="UP000224006">
    <property type="component" value="Chromosome IX"/>
</dbReference>
<dbReference type="InterPro" id="IPR011051">
    <property type="entry name" value="RmlC_Cupin_sf"/>
</dbReference>
<evidence type="ECO:0000256" key="8">
    <source>
        <dbReference type="ARBA" id="ARBA00023004"/>
    </source>
</evidence>
<keyword evidence="4 11" id="KW-0479">Metal-binding</keyword>
<dbReference type="VEuPathDB" id="ToxoDB:BESB_015030"/>
<feature type="compositionally biased region" description="Basic and acidic residues" evidence="12">
    <location>
        <begin position="1334"/>
        <end position="1358"/>
    </location>
</feature>
<dbReference type="STRING" id="94643.A0A2A9MBW8"/>
<dbReference type="GO" id="GO:0016830">
    <property type="term" value="F:carbon-carbon lyase activity"/>
    <property type="evidence" value="ECO:0007669"/>
    <property type="project" value="InterPro"/>
</dbReference>
<dbReference type="GO" id="GO:0019448">
    <property type="term" value="P:L-cysteine catabolic process"/>
    <property type="evidence" value="ECO:0007669"/>
    <property type="project" value="TreeGrafter"/>
</dbReference>
<feature type="compositionally biased region" description="Basic and acidic residues" evidence="12">
    <location>
        <begin position="1042"/>
        <end position="1054"/>
    </location>
</feature>
<dbReference type="EC" id="1.13.11.20" evidence="3"/>
<feature type="region of interest" description="Disordered" evidence="12">
    <location>
        <begin position="1028"/>
        <end position="1137"/>
    </location>
</feature>
<comment type="similarity">
    <text evidence="2">Belongs to the cysteine dioxygenase family.</text>
</comment>
<evidence type="ECO:0000256" key="6">
    <source>
        <dbReference type="ARBA" id="ARBA00022964"/>
    </source>
</evidence>
<dbReference type="PANTHER" id="PTHR12918">
    <property type="entry name" value="CYSTEINE DIOXYGENASE"/>
    <property type="match status" value="1"/>
</dbReference>
<evidence type="ECO:0000256" key="7">
    <source>
        <dbReference type="ARBA" id="ARBA00023002"/>
    </source>
</evidence>
<feature type="compositionally biased region" description="Low complexity" evidence="12">
    <location>
        <begin position="649"/>
        <end position="661"/>
    </location>
</feature>
<keyword evidence="5" id="KW-0663">Pyridoxal phosphate</keyword>
<feature type="cross-link" description="3'-(S-cysteinyl)-tyrosine (Cys-Tyr)" evidence="10">
    <location>
        <begin position="130"/>
        <end position="192"/>
    </location>
</feature>
<evidence type="ECO:0000256" key="10">
    <source>
        <dbReference type="PIRSR" id="PIRSR610300-50"/>
    </source>
</evidence>
<keyword evidence="14" id="KW-1185">Reference proteome</keyword>
<organism evidence="13 14">
    <name type="scientific">Besnoitia besnoiti</name>
    <name type="common">Apicomplexan protozoan</name>
    <dbReference type="NCBI Taxonomy" id="94643"/>
    <lineage>
        <taxon>Eukaryota</taxon>
        <taxon>Sar</taxon>
        <taxon>Alveolata</taxon>
        <taxon>Apicomplexa</taxon>
        <taxon>Conoidasida</taxon>
        <taxon>Coccidia</taxon>
        <taxon>Eucoccidiorida</taxon>
        <taxon>Eimeriorina</taxon>
        <taxon>Sarcocystidae</taxon>
        <taxon>Besnoitia</taxon>
    </lineage>
</organism>
<dbReference type="SUPFAM" id="SSF51182">
    <property type="entry name" value="RmlC-like cupins"/>
    <property type="match status" value="1"/>
</dbReference>
<dbReference type="InterPro" id="IPR010300">
    <property type="entry name" value="CDO_1"/>
</dbReference>
<dbReference type="OrthoDB" id="392571at2759"/>
<dbReference type="KEGG" id="bbes:BESB_015030"/>
<feature type="region of interest" description="Disordered" evidence="12">
    <location>
        <begin position="558"/>
        <end position="589"/>
    </location>
</feature>
<evidence type="ECO:0000256" key="12">
    <source>
        <dbReference type="SAM" id="MobiDB-lite"/>
    </source>
</evidence>
<evidence type="ECO:0000313" key="13">
    <source>
        <dbReference type="EMBL" id="PFH32890.1"/>
    </source>
</evidence>
<feature type="region of interest" description="Disordered" evidence="12">
    <location>
        <begin position="1328"/>
        <end position="1358"/>
    </location>
</feature>
<feature type="binding site" evidence="11">
    <location>
        <position position="123"/>
    </location>
    <ligand>
        <name>Fe cation</name>
        <dbReference type="ChEBI" id="CHEBI:24875"/>
        <note>catalytic</note>
    </ligand>
</feature>
<dbReference type="Gene3D" id="3.40.640.10">
    <property type="entry name" value="Type I PLP-dependent aspartate aminotransferase-like (Major domain)"/>
    <property type="match status" value="1"/>
</dbReference>
<comment type="cofactor">
    <cofactor evidence="1">
        <name>pyridoxal 5'-phosphate</name>
        <dbReference type="ChEBI" id="CHEBI:597326"/>
    </cofactor>
</comment>
<feature type="compositionally biased region" description="Low complexity" evidence="12">
    <location>
        <begin position="391"/>
        <end position="404"/>
    </location>
</feature>
<evidence type="ECO:0000256" key="9">
    <source>
        <dbReference type="ARBA" id="ARBA00023239"/>
    </source>
</evidence>
<feature type="compositionally biased region" description="Basic and acidic residues" evidence="12">
    <location>
        <begin position="1218"/>
        <end position="1233"/>
    </location>
</feature>
<feature type="region of interest" description="Disordered" evidence="12">
    <location>
        <begin position="1204"/>
        <end position="1254"/>
    </location>
</feature>
<keyword evidence="7" id="KW-0560">Oxidoreductase</keyword>
<dbReference type="InterPro" id="IPR015421">
    <property type="entry name" value="PyrdxlP-dep_Trfase_major"/>
</dbReference>
<dbReference type="EMBL" id="NWUJ01000010">
    <property type="protein sequence ID" value="PFH32890.1"/>
    <property type="molecule type" value="Genomic_DNA"/>
</dbReference>
<keyword evidence="9" id="KW-0456">Lyase</keyword>
<dbReference type="SUPFAM" id="SSF53383">
    <property type="entry name" value="PLP-dependent transferases"/>
    <property type="match status" value="1"/>
</dbReference>
<feature type="compositionally biased region" description="Basic and acidic residues" evidence="12">
    <location>
        <begin position="1074"/>
        <end position="1085"/>
    </location>
</feature>
<comment type="caution">
    <text evidence="13">The sequence shown here is derived from an EMBL/GenBank/DDBJ whole genome shotgun (WGS) entry which is preliminary data.</text>
</comment>
<evidence type="ECO:0000256" key="3">
    <source>
        <dbReference type="ARBA" id="ARBA00013133"/>
    </source>
</evidence>
<dbReference type="InterPro" id="IPR015424">
    <property type="entry name" value="PyrdxlP-dep_Trfase"/>
</dbReference>
<dbReference type="GeneID" id="40306564"/>
<evidence type="ECO:0000256" key="2">
    <source>
        <dbReference type="ARBA" id="ARBA00006622"/>
    </source>
</evidence>
<feature type="compositionally biased region" description="Low complexity" evidence="12">
    <location>
        <begin position="689"/>
        <end position="702"/>
    </location>
</feature>
<accession>A0A2A9MBW8</accession>
<feature type="binding site" evidence="11">
    <location>
        <position position="176"/>
    </location>
    <ligand>
        <name>Fe cation</name>
        <dbReference type="ChEBI" id="CHEBI:24875"/>
        <note>catalytic</note>
    </ligand>
</feature>
<dbReference type="CDD" id="cd10548">
    <property type="entry name" value="cupin_CDO"/>
    <property type="match status" value="1"/>
</dbReference>
<dbReference type="PANTHER" id="PTHR12918:SF1">
    <property type="entry name" value="CYSTEINE DIOXYGENASE TYPE 1"/>
    <property type="match status" value="1"/>
</dbReference>
<evidence type="ECO:0000256" key="11">
    <source>
        <dbReference type="PIRSR" id="PIRSR610300-51"/>
    </source>
</evidence>
<sequence length="1438" mass="156107">MRSITEFGIKGEVYHPLRVDSGASSLDPVDPPRDREKAGIGTLEELHHHIFRLLANTADPHRLARTKLLLQRYNGQDWRLWKQRLSRDAKRAHAYSRSAVWKHPGCFQLLILTWAPGCCSPIHNHPCERCFLMPLHGTMAEARFWVDEESEQCTEICRSTMKTHTAYWIDDSYGWHAVMNLGSEDAVSLHLYIPEIVRCKMVHPVTHGIRWTSCASDTRDAPPAAHQRLLRILSRALAERSADSDGCRGESLEGSLARCLLSAFGWDEDCARRRHAGDSVEKEKLATRDDAEGWSLGGGRMHWSFADHRADAHQLRDLFCFERNAEPFVDERLLHAIQTVVELCTGRAGAVERPAQHAARQHAKGVFPDSRARYGFRRGSRRHTVSQSPALFSLVSSPSPSPTSEGDDEDAAGCVWDGWRQAPQLASVAGCLARLLLPRGETVSAGALHLGFASGGSVSTDGCRRESGLGSLSLALSAAPSPLAACETLALLDAAILSHVAGFFRENEQVAAAPGLLEGSAENWPTRVVLFDCASPVRGGSRCSTYYRMRRAAARHLPQEAEEGAGAQESLSNVRGPCAEDSRGEAFPRMSQEVQTVLLHATLRDLYYPPGDSVSPPSLYPAALDLPAAAERLQQRTPCGRSEEDATGERQAAAWEAASPRSAEEVRGVGGKPPPWESEDAHAKGAASPPGRGDTPRTPGEGRLSRRAPLCGVWMESEVRAILDVFRLARHSPGPARPLCIFACSGSPYLGALCEAAALAGYERDRIVEVAQTPDGGVMSVTCLQEKILNCRRREVVRRPPKASAGGGAEADGRIIREGEHDSGVRTDESCAAFMIFASAGRSGALGGFDDFLALRRLADQIDAWLHIDGVAGGSFVFPREQPFQALCAGIGLADSLTWNAHAFLRAADDPASPVALFCRQDALPLLSSTHLNSASPPAWLSARKSLARFARPALGSVPLLQLPWRADCIGRSFPLWCLWRKLGDIGAANRVRQVYLRCRQLMLLLSHFPKRVKPPAFPTSLSKHAIEANAPGGPWEAPARCAKEGEKSQEAEKQTPGIRAQATQRTNGDDVDEQKTNAKGDPPRGRGKQTKATWSTAHGSGGTESLTGGQGEESAPEQGTPEQDSLDDQAGPFDIGGAVEDDEAFLRDREAAVDYLVDAAREVICSEPGAFLPPPALATGASFSGANSPGRLRTWTLEELRADSKRSRFSEPPGSEAAREAAEIKKGDRLSSERTNGPAPKEVHSDSPSACERSGCMHTPGAFRVAHPGRHLSFSVAFWWVPPPIRKEILTKEAPDIPASTWEELYFFASRIFRLLALLVERGRLGSAGQNGRRTDGGKQEKRGDETGMKDSKSLRGSDFRLSSDALSIHLVEDVRQKNRAWPEKGRHGEPARSGVPPTFLSVCIADPRVGEGDIAAILCLVNRLGMLLMENAASNS</sequence>
<keyword evidence="10" id="KW-0883">Thioether bond</keyword>
<dbReference type="RefSeq" id="XP_029216899.1">
    <property type="nucleotide sequence ID" value="XM_029360232.1"/>
</dbReference>
<keyword evidence="6" id="KW-0223">Dioxygenase</keyword>
<dbReference type="Gene3D" id="2.60.120.10">
    <property type="entry name" value="Jelly Rolls"/>
    <property type="match status" value="1"/>
</dbReference>
<evidence type="ECO:0000313" key="14">
    <source>
        <dbReference type="Proteomes" id="UP000224006"/>
    </source>
</evidence>
<proteinExistence type="inferred from homology"/>
<protein>
    <recommendedName>
        <fullName evidence="3">cysteine dioxygenase</fullName>
        <ecNumber evidence="3">1.13.11.20</ecNumber>
    </recommendedName>
</protein>
<gene>
    <name evidence="13" type="ORF">BESB_015030</name>
</gene>
<dbReference type="GO" id="GO:0017172">
    <property type="term" value="F:cysteine dioxygenase activity"/>
    <property type="evidence" value="ECO:0007669"/>
    <property type="project" value="UniProtKB-EC"/>
</dbReference>
<dbReference type="Pfam" id="PF05995">
    <property type="entry name" value="CDO_I"/>
    <property type="match status" value="1"/>
</dbReference>
<dbReference type="GO" id="GO:0030170">
    <property type="term" value="F:pyridoxal phosphate binding"/>
    <property type="evidence" value="ECO:0007669"/>
    <property type="project" value="InterPro"/>
</dbReference>
<feature type="region of interest" description="Disordered" evidence="12">
    <location>
        <begin position="391"/>
        <end position="410"/>
    </location>
</feature>